<dbReference type="NCBIfam" id="TIGR00229">
    <property type="entry name" value="sensory_box"/>
    <property type="match status" value="2"/>
</dbReference>
<reference evidence="21 22" key="1">
    <citation type="submission" date="2020-03" db="EMBL/GenBank/DDBJ databases">
        <title>Draft Genome Sequence of 2-Methylisoborneol Producing Pseudanabaena yagii Strain GIHE-NHR1 Isolated from North Han River in South Korea.</title>
        <authorList>
            <person name="Jeong J."/>
        </authorList>
    </citation>
    <scope>NUCLEOTIDE SEQUENCE [LARGE SCALE GENOMIC DNA]</scope>
    <source>
        <strain evidence="21 22">GIHE-NHR1</strain>
    </source>
</reference>
<keyword evidence="5 14" id="KW-0597">Phosphoprotein</keyword>
<dbReference type="PANTHER" id="PTHR43047:SF64">
    <property type="entry name" value="HISTIDINE KINASE CONTAINING CHEY-HOMOLOGOUS RECEIVER DOMAIN AND PAS DOMAIN-RELATED"/>
    <property type="match status" value="1"/>
</dbReference>
<gene>
    <name evidence="21" type="ORF">HC246_12870</name>
</gene>
<evidence type="ECO:0000259" key="16">
    <source>
        <dbReference type="PROSITE" id="PS50109"/>
    </source>
</evidence>
<feature type="domain" description="Response regulatory" evidence="17">
    <location>
        <begin position="1000"/>
        <end position="1116"/>
    </location>
</feature>
<dbReference type="CDD" id="cd06225">
    <property type="entry name" value="HAMP"/>
    <property type="match status" value="1"/>
</dbReference>
<dbReference type="InterPro" id="IPR013767">
    <property type="entry name" value="PAS_fold"/>
</dbReference>
<keyword evidence="12" id="KW-0902">Two-component regulatory system</keyword>
<dbReference type="RefSeq" id="WP_169363735.1">
    <property type="nucleotide sequence ID" value="NZ_JAAVJL010000001.1"/>
</dbReference>
<evidence type="ECO:0000256" key="12">
    <source>
        <dbReference type="ARBA" id="ARBA00023012"/>
    </source>
</evidence>
<evidence type="ECO:0000259" key="18">
    <source>
        <dbReference type="PROSITE" id="PS50112"/>
    </source>
</evidence>
<dbReference type="PROSITE" id="PS50885">
    <property type="entry name" value="HAMP"/>
    <property type="match status" value="1"/>
</dbReference>
<evidence type="ECO:0000256" key="2">
    <source>
        <dbReference type="ARBA" id="ARBA00004651"/>
    </source>
</evidence>
<dbReference type="Pfam" id="PF00072">
    <property type="entry name" value="Response_reg"/>
    <property type="match status" value="1"/>
</dbReference>
<dbReference type="SUPFAM" id="SSF52172">
    <property type="entry name" value="CheY-like"/>
    <property type="match status" value="1"/>
</dbReference>
<sequence>MTTPILPSTTSKVVTTGASISCESNGFKVPLIVLITVPFLLSTFGIVGLISWLTFRNTHEAIGNLTNQIHRKVTEQVQDRLNSYLELPYTLNQINANNIDLEQLDGANEQKIQTLFWKELQDFPHISNIYVTTPSGQYIGARRFKNQFTVEDATAAYMADNLGRAKSPLMAKNRLKLSDRSWYQKVMQSKQSTWSEVYTESITGEAAITAIKPIYNSNGEFQGVLGVSMRLGDINEFLKETKVSQKGLTFIVDHAGRLVASSNLEATIADPNKQNNRNSNPERIFADQSQDQLTQKVAEWLKSQEVEDNHQLLQSVIKFDGENHYLQVDSLKNTSELRGLNWCIVVVVPASEFLSQIKENTISTFILCFIALSLTTIFGVISARWLSRPITQLSIASQAIANGNLNQKVEYSCVVKELAILATAFNQMSRQMKKSHTRLEEYSQLLVQKVDERTQALQQEILEHEMTEAALRESEEKFAKAFRSSPDGMALITAGTNKHVDVNDKWTQITGYSREEAIGSAPSDLNLWLDLRERDRMLEILERDGRVFNYEASFVTKAGKVITGLISSETIEFGGQAFAIYAVKDISDRKKIEENIKESEKKYRDLVESANCIILRWDTQGNICFLNDYGLKFFGYELEEIIGSYVLETIVSAESITGEDLRIMIEDICQSPEKYQLNENENICKDGRRVWVTWSNKPIYDDQGQLIEILSVGTDITDRKRAEKELQSAKEIADMANRAKSDFLANMSHELRTPLNGILGYAQILKRSDDPQKHRSGLEIIQRSGEHLLTLLNDILDLSKIEAKKLELNTSEFDLPKLLQSITDMFQLQVHAKDVKLIYQPLTPLPTIMYGDEKRLRQVLINLFGNAVKFTDRGSVSFSVSAQPYESNNLNSSNTKQKNYKVRFEIADTGVGIDPDKLEEIFLPFQQVGERSRRYSGTGLGLPICQKIVEMMGGQLQVTSTLNEGSTFWFEIDLAEVPNHNITNTIDSRTITGYYGDRRKILVVDDKTENRMVLSDLLTPLGFIVAEAIDGYDCINQAQIFAPDLILLDMVMPELDGHETTKQLRQLSMFEKTAIVMVSASAFSQDRELSLNVGCNAFIAKPVNPDSLFHTMRSLLNLEWQYDDLALGDAPLPNGLDSNPNNRSNRNIEETTQPLIFPPTCTLDKLIQMARIGDILAIQDEVILLQETDPAFVPFTKQILSYAREFQIRRIREFLESQQQEVLMS</sequence>
<comment type="catalytic activity">
    <reaction evidence="1">
        <text>ATP + protein L-histidine = ADP + protein N-phospho-L-histidine.</text>
        <dbReference type="EC" id="2.7.13.3"/>
    </reaction>
</comment>
<dbReference type="InterPro" id="IPR004358">
    <property type="entry name" value="Sig_transdc_His_kin-like_C"/>
</dbReference>
<dbReference type="Pfam" id="PF00672">
    <property type="entry name" value="HAMP"/>
    <property type="match status" value="1"/>
</dbReference>
<accession>A0ABX1LRW4</accession>
<dbReference type="InterPro" id="IPR036097">
    <property type="entry name" value="HisK_dim/P_sf"/>
</dbReference>
<keyword evidence="11 15" id="KW-1133">Transmembrane helix</keyword>
<keyword evidence="7 15" id="KW-0812">Transmembrane</keyword>
<keyword evidence="4" id="KW-1003">Cell membrane</keyword>
<evidence type="ECO:0000256" key="13">
    <source>
        <dbReference type="ARBA" id="ARBA00023136"/>
    </source>
</evidence>
<dbReference type="InterPro" id="IPR035965">
    <property type="entry name" value="PAS-like_dom_sf"/>
</dbReference>
<dbReference type="SUPFAM" id="SSF55874">
    <property type="entry name" value="ATPase domain of HSP90 chaperone/DNA topoisomerase II/histidine kinase"/>
    <property type="match status" value="1"/>
</dbReference>
<feature type="domain" description="HAMP" evidence="20">
    <location>
        <begin position="384"/>
        <end position="437"/>
    </location>
</feature>
<dbReference type="EMBL" id="JAAVJL010000001">
    <property type="protein sequence ID" value="NMF58893.1"/>
    <property type="molecule type" value="Genomic_DNA"/>
</dbReference>
<keyword evidence="22" id="KW-1185">Reference proteome</keyword>
<organism evidence="21 22">
    <name type="scientific">Pseudanabaena yagii GIHE-NHR1</name>
    <dbReference type="NCBI Taxonomy" id="2722753"/>
    <lineage>
        <taxon>Bacteria</taxon>
        <taxon>Bacillati</taxon>
        <taxon>Cyanobacteriota</taxon>
        <taxon>Cyanophyceae</taxon>
        <taxon>Pseudanabaenales</taxon>
        <taxon>Pseudanabaenaceae</taxon>
        <taxon>Pseudanabaena</taxon>
        <taxon>Pseudanabaena yagii</taxon>
    </lineage>
</organism>
<dbReference type="SMART" id="SM00448">
    <property type="entry name" value="REC"/>
    <property type="match status" value="1"/>
</dbReference>
<dbReference type="PROSITE" id="PS50112">
    <property type="entry name" value="PAS"/>
    <property type="match status" value="2"/>
</dbReference>
<dbReference type="CDD" id="cd17546">
    <property type="entry name" value="REC_hyHK_CKI1_RcsC-like"/>
    <property type="match status" value="1"/>
</dbReference>
<keyword evidence="8" id="KW-0547">Nucleotide-binding</keyword>
<dbReference type="InterPro" id="IPR001610">
    <property type="entry name" value="PAC"/>
</dbReference>
<dbReference type="SUPFAM" id="SSF47384">
    <property type="entry name" value="Homodimeric domain of signal transducing histidine kinase"/>
    <property type="match status" value="1"/>
</dbReference>
<evidence type="ECO:0000259" key="17">
    <source>
        <dbReference type="PROSITE" id="PS50110"/>
    </source>
</evidence>
<dbReference type="InterPro" id="IPR036890">
    <property type="entry name" value="HATPase_C_sf"/>
</dbReference>
<evidence type="ECO:0000256" key="6">
    <source>
        <dbReference type="ARBA" id="ARBA00022679"/>
    </source>
</evidence>
<dbReference type="Gene3D" id="3.30.450.20">
    <property type="entry name" value="PAS domain"/>
    <property type="match status" value="3"/>
</dbReference>
<dbReference type="CDD" id="cd00082">
    <property type="entry name" value="HisKA"/>
    <property type="match status" value="1"/>
</dbReference>
<dbReference type="SUPFAM" id="SSF158472">
    <property type="entry name" value="HAMP domain-like"/>
    <property type="match status" value="1"/>
</dbReference>
<dbReference type="InterPro" id="IPR001789">
    <property type="entry name" value="Sig_transdc_resp-reg_receiver"/>
</dbReference>
<dbReference type="Gene3D" id="6.10.340.10">
    <property type="match status" value="1"/>
</dbReference>
<evidence type="ECO:0000256" key="1">
    <source>
        <dbReference type="ARBA" id="ARBA00000085"/>
    </source>
</evidence>
<dbReference type="InterPro" id="IPR000014">
    <property type="entry name" value="PAS"/>
</dbReference>
<dbReference type="InterPro" id="IPR029151">
    <property type="entry name" value="Sensor-like_sf"/>
</dbReference>
<dbReference type="InterPro" id="IPR003660">
    <property type="entry name" value="HAMP_dom"/>
</dbReference>
<evidence type="ECO:0000256" key="8">
    <source>
        <dbReference type="ARBA" id="ARBA00022741"/>
    </source>
</evidence>
<evidence type="ECO:0000313" key="21">
    <source>
        <dbReference type="EMBL" id="NMF58893.1"/>
    </source>
</evidence>
<feature type="domain" description="Histidine kinase" evidence="16">
    <location>
        <begin position="746"/>
        <end position="976"/>
    </location>
</feature>
<dbReference type="Pfam" id="PF00512">
    <property type="entry name" value="HisKA"/>
    <property type="match status" value="1"/>
</dbReference>
<comment type="caution">
    <text evidence="21">The sequence shown here is derived from an EMBL/GenBank/DDBJ whole genome shotgun (WGS) entry which is preliminary data.</text>
</comment>
<feature type="domain" description="PAS" evidence="18">
    <location>
        <begin position="474"/>
        <end position="519"/>
    </location>
</feature>
<evidence type="ECO:0000259" key="19">
    <source>
        <dbReference type="PROSITE" id="PS50113"/>
    </source>
</evidence>
<keyword evidence="6" id="KW-0808">Transferase</keyword>
<dbReference type="Gene3D" id="3.30.565.10">
    <property type="entry name" value="Histidine kinase-like ATPase, C-terminal domain"/>
    <property type="match status" value="1"/>
</dbReference>
<dbReference type="PROSITE" id="PS50113">
    <property type="entry name" value="PAC"/>
    <property type="match status" value="1"/>
</dbReference>
<evidence type="ECO:0000256" key="3">
    <source>
        <dbReference type="ARBA" id="ARBA00012438"/>
    </source>
</evidence>
<dbReference type="PRINTS" id="PR00344">
    <property type="entry name" value="BCTRLSENSOR"/>
</dbReference>
<dbReference type="SMART" id="SM00388">
    <property type="entry name" value="HisKA"/>
    <property type="match status" value="1"/>
</dbReference>
<evidence type="ECO:0000256" key="4">
    <source>
        <dbReference type="ARBA" id="ARBA00022475"/>
    </source>
</evidence>
<keyword evidence="10" id="KW-0067">ATP-binding</keyword>
<dbReference type="InterPro" id="IPR003661">
    <property type="entry name" value="HisK_dim/P_dom"/>
</dbReference>
<dbReference type="InterPro" id="IPR000700">
    <property type="entry name" value="PAS-assoc_C"/>
</dbReference>
<dbReference type="Gene3D" id="1.10.287.130">
    <property type="match status" value="1"/>
</dbReference>
<dbReference type="InterPro" id="IPR011006">
    <property type="entry name" value="CheY-like_superfamily"/>
</dbReference>
<dbReference type="Pfam" id="PF02743">
    <property type="entry name" value="dCache_1"/>
    <property type="match status" value="1"/>
</dbReference>
<dbReference type="PANTHER" id="PTHR43047">
    <property type="entry name" value="TWO-COMPONENT HISTIDINE PROTEIN KINASE"/>
    <property type="match status" value="1"/>
</dbReference>
<dbReference type="SMART" id="SM00304">
    <property type="entry name" value="HAMP"/>
    <property type="match status" value="1"/>
</dbReference>
<dbReference type="Pfam" id="PF02518">
    <property type="entry name" value="HATPase_c"/>
    <property type="match status" value="1"/>
</dbReference>
<feature type="domain" description="PAC" evidence="19">
    <location>
        <begin position="671"/>
        <end position="728"/>
    </location>
</feature>
<evidence type="ECO:0000313" key="22">
    <source>
        <dbReference type="Proteomes" id="UP000738376"/>
    </source>
</evidence>
<dbReference type="SMART" id="SM00387">
    <property type="entry name" value="HATPase_c"/>
    <property type="match status" value="1"/>
</dbReference>
<keyword evidence="9" id="KW-0418">Kinase</keyword>
<comment type="subcellular location">
    <subcellularLocation>
        <location evidence="2">Cell membrane</location>
        <topology evidence="2">Multi-pass membrane protein</topology>
    </subcellularLocation>
</comment>
<feature type="transmembrane region" description="Helical" evidence="15">
    <location>
        <begin position="31"/>
        <end position="55"/>
    </location>
</feature>
<evidence type="ECO:0000259" key="20">
    <source>
        <dbReference type="PROSITE" id="PS50885"/>
    </source>
</evidence>
<evidence type="ECO:0000256" key="10">
    <source>
        <dbReference type="ARBA" id="ARBA00022840"/>
    </source>
</evidence>
<dbReference type="EC" id="2.7.13.3" evidence="3"/>
<evidence type="ECO:0000256" key="11">
    <source>
        <dbReference type="ARBA" id="ARBA00022989"/>
    </source>
</evidence>
<dbReference type="SUPFAM" id="SSF103190">
    <property type="entry name" value="Sensory domain-like"/>
    <property type="match status" value="1"/>
</dbReference>
<evidence type="ECO:0000256" key="15">
    <source>
        <dbReference type="SAM" id="Phobius"/>
    </source>
</evidence>
<protein>
    <recommendedName>
        <fullName evidence="3">histidine kinase</fullName>
        <ecNumber evidence="3">2.7.13.3</ecNumber>
    </recommendedName>
</protein>
<feature type="domain" description="PAS" evidence="18">
    <location>
        <begin position="599"/>
        <end position="655"/>
    </location>
</feature>
<dbReference type="CDD" id="cd18773">
    <property type="entry name" value="PDC1_HK_sensor"/>
    <property type="match status" value="1"/>
</dbReference>
<dbReference type="CDD" id="cd16922">
    <property type="entry name" value="HATPase_EvgS-ArcB-TorS-like"/>
    <property type="match status" value="1"/>
</dbReference>
<evidence type="ECO:0000256" key="14">
    <source>
        <dbReference type="PROSITE-ProRule" id="PRU00169"/>
    </source>
</evidence>
<dbReference type="PROSITE" id="PS50110">
    <property type="entry name" value="RESPONSE_REGULATORY"/>
    <property type="match status" value="1"/>
</dbReference>
<dbReference type="Pfam" id="PF00989">
    <property type="entry name" value="PAS"/>
    <property type="match status" value="1"/>
</dbReference>
<evidence type="ECO:0000256" key="5">
    <source>
        <dbReference type="ARBA" id="ARBA00022553"/>
    </source>
</evidence>
<dbReference type="PROSITE" id="PS50109">
    <property type="entry name" value="HIS_KIN"/>
    <property type="match status" value="1"/>
</dbReference>
<dbReference type="SMART" id="SM00091">
    <property type="entry name" value="PAS"/>
    <property type="match status" value="2"/>
</dbReference>
<feature type="transmembrane region" description="Helical" evidence="15">
    <location>
        <begin position="365"/>
        <end position="386"/>
    </location>
</feature>
<dbReference type="InterPro" id="IPR005467">
    <property type="entry name" value="His_kinase_dom"/>
</dbReference>
<keyword evidence="13 15" id="KW-0472">Membrane</keyword>
<dbReference type="InterPro" id="IPR033479">
    <property type="entry name" value="dCache_1"/>
</dbReference>
<feature type="modified residue" description="4-aspartylphosphate" evidence="14">
    <location>
        <position position="1049"/>
    </location>
</feature>
<dbReference type="Pfam" id="PF13426">
    <property type="entry name" value="PAS_9"/>
    <property type="match status" value="1"/>
</dbReference>
<dbReference type="InterPro" id="IPR003594">
    <property type="entry name" value="HATPase_dom"/>
</dbReference>
<dbReference type="Proteomes" id="UP000738376">
    <property type="component" value="Unassembled WGS sequence"/>
</dbReference>
<dbReference type="SMART" id="SM00086">
    <property type="entry name" value="PAC"/>
    <property type="match status" value="2"/>
</dbReference>
<dbReference type="SUPFAM" id="SSF55785">
    <property type="entry name" value="PYP-like sensor domain (PAS domain)"/>
    <property type="match status" value="2"/>
</dbReference>
<dbReference type="CDD" id="cd00130">
    <property type="entry name" value="PAS"/>
    <property type="match status" value="2"/>
</dbReference>
<evidence type="ECO:0000256" key="7">
    <source>
        <dbReference type="ARBA" id="ARBA00022692"/>
    </source>
</evidence>
<proteinExistence type="predicted"/>
<name>A0ABX1LRW4_9CYAN</name>
<dbReference type="Gene3D" id="3.40.50.2300">
    <property type="match status" value="1"/>
</dbReference>
<evidence type="ECO:0000256" key="9">
    <source>
        <dbReference type="ARBA" id="ARBA00022777"/>
    </source>
</evidence>